<evidence type="ECO:0000313" key="2">
    <source>
        <dbReference type="EMBL" id="PWK53372.1"/>
    </source>
</evidence>
<dbReference type="PROSITE" id="PS51186">
    <property type="entry name" value="GNAT"/>
    <property type="match status" value="1"/>
</dbReference>
<dbReference type="SUPFAM" id="SSF55729">
    <property type="entry name" value="Acyl-CoA N-acyltransferases (Nat)"/>
    <property type="match status" value="1"/>
</dbReference>
<gene>
    <name evidence="2" type="ORF">C8D97_103199</name>
</gene>
<accession>A0A316FYA7</accession>
<keyword evidence="2" id="KW-0808">Transferase</keyword>
<organism evidence="2 3">
    <name type="scientific">Pleionea mediterranea</name>
    <dbReference type="NCBI Taxonomy" id="523701"/>
    <lineage>
        <taxon>Bacteria</taxon>
        <taxon>Pseudomonadati</taxon>
        <taxon>Pseudomonadota</taxon>
        <taxon>Gammaproteobacteria</taxon>
        <taxon>Oceanospirillales</taxon>
        <taxon>Pleioneaceae</taxon>
        <taxon>Pleionea</taxon>
    </lineage>
</organism>
<feature type="domain" description="N-acetyltransferase" evidence="1">
    <location>
        <begin position="1"/>
        <end position="140"/>
    </location>
</feature>
<dbReference type="InterPro" id="IPR016181">
    <property type="entry name" value="Acyl_CoA_acyltransferase"/>
</dbReference>
<evidence type="ECO:0000259" key="1">
    <source>
        <dbReference type="PROSITE" id="PS51186"/>
    </source>
</evidence>
<dbReference type="Pfam" id="PF00583">
    <property type="entry name" value="Acetyltransf_1"/>
    <property type="match status" value="1"/>
</dbReference>
<sequence length="140" mass="16419">MISYKTTTDLSQSAELTYRNMRSYYEHYSVDWEPRKILEQITNLKNRDILVDGNVVGVIRLSFNDDGCFLRDFQVSEKFQNKGIGSEALVEIRRLALEAGAKKVQLKVFKISPAHRLYEKDGFKVTSEDDRFFYMERYIA</sequence>
<reference evidence="2 3" key="1">
    <citation type="submission" date="2018-05" db="EMBL/GenBank/DDBJ databases">
        <title>Genomic Encyclopedia of Type Strains, Phase IV (KMG-IV): sequencing the most valuable type-strain genomes for metagenomic binning, comparative biology and taxonomic classification.</title>
        <authorList>
            <person name="Goeker M."/>
        </authorList>
    </citation>
    <scope>NUCLEOTIDE SEQUENCE [LARGE SCALE GENOMIC DNA]</scope>
    <source>
        <strain evidence="2 3">DSM 25350</strain>
    </source>
</reference>
<proteinExistence type="predicted"/>
<dbReference type="Gene3D" id="3.40.630.30">
    <property type="match status" value="1"/>
</dbReference>
<dbReference type="InterPro" id="IPR000182">
    <property type="entry name" value="GNAT_dom"/>
</dbReference>
<protein>
    <submittedName>
        <fullName evidence="2">Putative N-acetyltransferase YhbS</fullName>
    </submittedName>
</protein>
<dbReference type="AlphaFoldDB" id="A0A316FYA7"/>
<dbReference type="CDD" id="cd04301">
    <property type="entry name" value="NAT_SF"/>
    <property type="match status" value="1"/>
</dbReference>
<evidence type="ECO:0000313" key="3">
    <source>
        <dbReference type="Proteomes" id="UP000245790"/>
    </source>
</evidence>
<comment type="caution">
    <text evidence="2">The sequence shown here is derived from an EMBL/GenBank/DDBJ whole genome shotgun (WGS) entry which is preliminary data.</text>
</comment>
<keyword evidence="3" id="KW-1185">Reference proteome</keyword>
<dbReference type="EMBL" id="QGGU01000003">
    <property type="protein sequence ID" value="PWK53372.1"/>
    <property type="molecule type" value="Genomic_DNA"/>
</dbReference>
<dbReference type="GO" id="GO:0016747">
    <property type="term" value="F:acyltransferase activity, transferring groups other than amino-acyl groups"/>
    <property type="evidence" value="ECO:0007669"/>
    <property type="project" value="InterPro"/>
</dbReference>
<dbReference type="Proteomes" id="UP000245790">
    <property type="component" value="Unassembled WGS sequence"/>
</dbReference>
<dbReference type="RefSeq" id="WP_210204859.1">
    <property type="nucleotide sequence ID" value="NZ_QGGU01000003.1"/>
</dbReference>
<name>A0A316FYA7_9GAMM</name>